<evidence type="ECO:0000256" key="3">
    <source>
        <dbReference type="ARBA" id="ARBA00012438"/>
    </source>
</evidence>
<dbReference type="GO" id="GO:0005524">
    <property type="term" value="F:ATP binding"/>
    <property type="evidence" value="ECO:0007669"/>
    <property type="project" value="UniProtKB-KW"/>
</dbReference>
<evidence type="ECO:0000256" key="1">
    <source>
        <dbReference type="ARBA" id="ARBA00000085"/>
    </source>
</evidence>
<name>A0A1M6GS50_9RHOB</name>
<feature type="transmembrane region" description="Helical" evidence="13">
    <location>
        <begin position="54"/>
        <end position="84"/>
    </location>
</feature>
<dbReference type="PANTHER" id="PTHR41523:SF8">
    <property type="entry name" value="ETHYLENE RESPONSE SENSOR PROTEIN"/>
    <property type="match status" value="1"/>
</dbReference>
<dbReference type="STRING" id="1447782.SAMN05444417_2892"/>
<keyword evidence="17" id="KW-1185">Reference proteome</keyword>
<dbReference type="InterPro" id="IPR038318">
    <property type="entry name" value="KdpD_sf"/>
</dbReference>
<dbReference type="Proteomes" id="UP000184292">
    <property type="component" value="Unassembled WGS sequence"/>
</dbReference>
<comment type="catalytic activity">
    <reaction evidence="1">
        <text>ATP + protein L-histidine = ADP + protein N-phospho-L-histidine.</text>
        <dbReference type="EC" id="2.7.13.3"/>
    </reaction>
</comment>
<accession>A0A1M6GS50</accession>
<keyword evidence="8 16" id="KW-0418">Kinase</keyword>
<keyword evidence="4" id="KW-0597">Phosphoprotein</keyword>
<feature type="transmembrane region" description="Helical" evidence="13">
    <location>
        <begin position="20"/>
        <end position="42"/>
    </location>
</feature>
<dbReference type="Pfam" id="PF07568">
    <property type="entry name" value="HisKA_2"/>
    <property type="match status" value="1"/>
</dbReference>
<keyword evidence="11" id="KW-0902">Two-component regulatory system</keyword>
<dbReference type="InterPro" id="IPR025201">
    <property type="entry name" value="KdpD_TM"/>
</dbReference>
<dbReference type="AlphaFoldDB" id="A0A1M6GS50"/>
<evidence type="ECO:0000313" key="17">
    <source>
        <dbReference type="Proteomes" id="UP000184292"/>
    </source>
</evidence>
<dbReference type="SUPFAM" id="SSF55874">
    <property type="entry name" value="ATPase domain of HSP90 chaperone/DNA topoisomerase II/histidine kinase"/>
    <property type="match status" value="1"/>
</dbReference>
<dbReference type="EMBL" id="FQYO01000005">
    <property type="protein sequence ID" value="SHJ12771.1"/>
    <property type="molecule type" value="Genomic_DNA"/>
</dbReference>
<dbReference type="GO" id="GO:0016020">
    <property type="term" value="C:membrane"/>
    <property type="evidence" value="ECO:0007669"/>
    <property type="project" value="UniProtKB-SubCell"/>
</dbReference>
<dbReference type="InterPro" id="IPR011495">
    <property type="entry name" value="Sig_transdc_His_kin_sub2_dim/P"/>
</dbReference>
<keyword evidence="9" id="KW-0067">ATP-binding</keyword>
<feature type="transmembrane region" description="Helical" evidence="13">
    <location>
        <begin position="104"/>
        <end position="121"/>
    </location>
</feature>
<dbReference type="OrthoDB" id="9767435at2"/>
<dbReference type="Gene3D" id="1.20.120.620">
    <property type="entry name" value="Backbone structure of the membrane domain of e. Coli histidine kinase receptor kdpd"/>
    <property type="match status" value="1"/>
</dbReference>
<protein>
    <recommendedName>
        <fullName evidence="3">histidine kinase</fullName>
        <ecNumber evidence="3">2.7.13.3</ecNumber>
    </recommendedName>
</protein>
<dbReference type="Gene3D" id="3.30.565.10">
    <property type="entry name" value="Histidine kinase-like ATPase, C-terminal domain"/>
    <property type="match status" value="1"/>
</dbReference>
<gene>
    <name evidence="16" type="ORF">SAMN05444417_2892</name>
</gene>
<dbReference type="Pfam" id="PF13581">
    <property type="entry name" value="HATPase_c_2"/>
    <property type="match status" value="1"/>
</dbReference>
<dbReference type="Pfam" id="PF13493">
    <property type="entry name" value="DUF4118"/>
    <property type="match status" value="1"/>
</dbReference>
<evidence type="ECO:0000256" key="13">
    <source>
        <dbReference type="SAM" id="Phobius"/>
    </source>
</evidence>
<evidence type="ECO:0000256" key="11">
    <source>
        <dbReference type="ARBA" id="ARBA00023012"/>
    </source>
</evidence>
<reference evidence="16 17" key="1">
    <citation type="submission" date="2016-11" db="EMBL/GenBank/DDBJ databases">
        <authorList>
            <person name="Jaros S."/>
            <person name="Januszkiewicz K."/>
            <person name="Wedrychowicz H."/>
        </authorList>
    </citation>
    <scope>NUCLEOTIDE SEQUENCE [LARGE SCALE GENOMIC DNA]</scope>
    <source>
        <strain evidence="16 17">DSM 100565</strain>
    </source>
</reference>
<evidence type="ECO:0000259" key="15">
    <source>
        <dbReference type="SMART" id="SM00911"/>
    </source>
</evidence>
<evidence type="ECO:0000313" key="16">
    <source>
        <dbReference type="EMBL" id="SHJ12771.1"/>
    </source>
</evidence>
<dbReference type="InterPro" id="IPR003594">
    <property type="entry name" value="HATPase_dom"/>
</dbReference>
<evidence type="ECO:0000256" key="4">
    <source>
        <dbReference type="ARBA" id="ARBA00022553"/>
    </source>
</evidence>
<evidence type="ECO:0000256" key="8">
    <source>
        <dbReference type="ARBA" id="ARBA00022777"/>
    </source>
</evidence>
<keyword evidence="7" id="KW-0547">Nucleotide-binding</keyword>
<evidence type="ECO:0000256" key="5">
    <source>
        <dbReference type="ARBA" id="ARBA00022679"/>
    </source>
</evidence>
<sequence length="336" mass="36220">MPARFVKLDIVDRLPPGMPPVLGSLGFAVVSALLAIGARMLVDVAFYGAGPFALTLPFVLFATLFGRWVAGVGAMTLCALYAWYVVLPYHHSFRFENAGDGPRVLVNVLSGFLIVVLAEYFRRVVRRALVERDAIAEERRLLLAELDHRVRNNFAMVASMIRVESRNAGPEAAAALKVVGGRVESIARAHEALYRGEGGIGEVPMQPYLSALCASLDGAYFHGARVIAPRVEPVSLPRDRAIALGLVVNELCTNAAKHAFRSRDDARVDVDLAARDGKLILTVRDNGVGLGPEPARDGSQGQGLLDAFAEQAGGVIHRREADRGAHFEIEIPQPAA</sequence>
<evidence type="ECO:0000256" key="6">
    <source>
        <dbReference type="ARBA" id="ARBA00022692"/>
    </source>
</evidence>
<organism evidence="16 17">
    <name type="scientific">Wenxinia saemankumensis</name>
    <dbReference type="NCBI Taxonomy" id="1447782"/>
    <lineage>
        <taxon>Bacteria</taxon>
        <taxon>Pseudomonadati</taxon>
        <taxon>Pseudomonadota</taxon>
        <taxon>Alphaproteobacteria</taxon>
        <taxon>Rhodobacterales</taxon>
        <taxon>Roseobacteraceae</taxon>
        <taxon>Wenxinia</taxon>
    </lineage>
</organism>
<dbReference type="SMART" id="SM00911">
    <property type="entry name" value="HWE_HK"/>
    <property type="match status" value="1"/>
</dbReference>
<evidence type="ECO:0000259" key="14">
    <source>
        <dbReference type="SMART" id="SM00387"/>
    </source>
</evidence>
<comment type="subcellular location">
    <subcellularLocation>
        <location evidence="2">Membrane</location>
        <topology evidence="2">Multi-pass membrane protein</topology>
    </subcellularLocation>
</comment>
<dbReference type="EC" id="2.7.13.3" evidence="3"/>
<dbReference type="RefSeq" id="WP_073332290.1">
    <property type="nucleotide sequence ID" value="NZ_FQYO01000005.1"/>
</dbReference>
<evidence type="ECO:0000256" key="10">
    <source>
        <dbReference type="ARBA" id="ARBA00022989"/>
    </source>
</evidence>
<keyword evidence="10 13" id="KW-1133">Transmembrane helix</keyword>
<proteinExistence type="predicted"/>
<feature type="domain" description="Signal transduction histidine kinase HWE region" evidence="15">
    <location>
        <begin position="145"/>
        <end position="233"/>
    </location>
</feature>
<dbReference type="PANTHER" id="PTHR41523">
    <property type="entry name" value="TWO-COMPONENT SYSTEM SENSOR PROTEIN"/>
    <property type="match status" value="1"/>
</dbReference>
<evidence type="ECO:0000256" key="12">
    <source>
        <dbReference type="ARBA" id="ARBA00023136"/>
    </source>
</evidence>
<keyword evidence="5" id="KW-0808">Transferase</keyword>
<dbReference type="SMART" id="SM00387">
    <property type="entry name" value="HATPase_c"/>
    <property type="match status" value="1"/>
</dbReference>
<dbReference type="Gene3D" id="3.30.450.20">
    <property type="entry name" value="PAS domain"/>
    <property type="match status" value="1"/>
</dbReference>
<evidence type="ECO:0000256" key="7">
    <source>
        <dbReference type="ARBA" id="ARBA00022741"/>
    </source>
</evidence>
<keyword evidence="6 13" id="KW-0812">Transmembrane</keyword>
<dbReference type="GO" id="GO:0000160">
    <property type="term" value="P:phosphorelay signal transduction system"/>
    <property type="evidence" value="ECO:0007669"/>
    <property type="project" value="UniProtKB-KW"/>
</dbReference>
<dbReference type="InterPro" id="IPR036890">
    <property type="entry name" value="HATPase_C_sf"/>
</dbReference>
<evidence type="ECO:0000256" key="2">
    <source>
        <dbReference type="ARBA" id="ARBA00004141"/>
    </source>
</evidence>
<evidence type="ECO:0000256" key="9">
    <source>
        <dbReference type="ARBA" id="ARBA00022840"/>
    </source>
</evidence>
<keyword evidence="12 13" id="KW-0472">Membrane</keyword>
<feature type="domain" description="Histidine kinase/HSP90-like ATPase" evidence="14">
    <location>
        <begin position="239"/>
        <end position="335"/>
    </location>
</feature>
<dbReference type="InterPro" id="IPR011102">
    <property type="entry name" value="Sig_transdc_His_kinase_HWE"/>
</dbReference>
<dbReference type="GO" id="GO:0004673">
    <property type="term" value="F:protein histidine kinase activity"/>
    <property type="evidence" value="ECO:0007669"/>
    <property type="project" value="UniProtKB-EC"/>
</dbReference>